<organism evidence="2 3">
    <name type="scientific">Rhizophagus irregularis (strain DAOM 197198w)</name>
    <name type="common">Glomus intraradices</name>
    <dbReference type="NCBI Taxonomy" id="1432141"/>
    <lineage>
        <taxon>Eukaryota</taxon>
        <taxon>Fungi</taxon>
        <taxon>Fungi incertae sedis</taxon>
        <taxon>Mucoromycota</taxon>
        <taxon>Glomeromycotina</taxon>
        <taxon>Glomeromycetes</taxon>
        <taxon>Glomerales</taxon>
        <taxon>Glomeraceae</taxon>
        <taxon>Rhizophagus</taxon>
    </lineage>
</organism>
<evidence type="ECO:0000313" key="3">
    <source>
        <dbReference type="Proteomes" id="UP000022910"/>
    </source>
</evidence>
<dbReference type="PROSITE" id="PS50004">
    <property type="entry name" value="C2"/>
    <property type="match status" value="1"/>
</dbReference>
<comment type="caution">
    <text evidence="2">The sequence shown here is derived from an EMBL/GenBank/DDBJ whole genome shotgun (WGS) entry which is preliminary data.</text>
</comment>
<dbReference type="HOGENOM" id="CLU_109145_2_1_1"/>
<dbReference type="AlphaFoldDB" id="A0A015JX50"/>
<dbReference type="OrthoDB" id="270970at2759"/>
<dbReference type="PANTHER" id="PTHR47052">
    <property type="entry name" value="CONSERVED SERINE PROLINE-RICH PROTEIN (AFU_ORTHOLOGUE AFUA_2G01790)"/>
    <property type="match status" value="1"/>
</dbReference>
<sequence>MAKGILKINVVEAKNLKDEDFIGKSDPYVKFILDKNNFLSTTTKNNDLNPKFNEKFIFNVDGHKKIGVQVWDKDSVGHDDLIGEDEIDLSEVISKNYVDAWFDLTKGIFGFRSKGEIHLLMEFVPK</sequence>
<dbReference type="SMR" id="A0A015JX50"/>
<dbReference type="InterPro" id="IPR000008">
    <property type="entry name" value="C2_dom"/>
</dbReference>
<keyword evidence="3" id="KW-1185">Reference proteome</keyword>
<evidence type="ECO:0000313" key="2">
    <source>
        <dbReference type="EMBL" id="EXX74102.1"/>
    </source>
</evidence>
<proteinExistence type="predicted"/>
<gene>
    <name evidence="2" type="ORF">RirG_054220</name>
</gene>
<reference evidence="2 3" key="1">
    <citation type="submission" date="2014-02" db="EMBL/GenBank/DDBJ databases">
        <title>Single nucleus genome sequencing reveals high similarity among nuclei of an endomycorrhizal fungus.</title>
        <authorList>
            <person name="Lin K."/>
            <person name="Geurts R."/>
            <person name="Zhang Z."/>
            <person name="Limpens E."/>
            <person name="Saunders D.G."/>
            <person name="Mu D."/>
            <person name="Pang E."/>
            <person name="Cao H."/>
            <person name="Cha H."/>
            <person name="Lin T."/>
            <person name="Zhou Q."/>
            <person name="Shang Y."/>
            <person name="Li Y."/>
            <person name="Ivanov S."/>
            <person name="Sharma T."/>
            <person name="Velzen R.V."/>
            <person name="Ruijter N.D."/>
            <person name="Aanen D.K."/>
            <person name="Win J."/>
            <person name="Kamoun S."/>
            <person name="Bisseling T."/>
            <person name="Huang S."/>
        </authorList>
    </citation>
    <scope>NUCLEOTIDE SEQUENCE [LARGE SCALE GENOMIC DNA]</scope>
    <source>
        <strain evidence="3">DAOM197198w</strain>
    </source>
</reference>
<dbReference type="Pfam" id="PF00168">
    <property type="entry name" value="C2"/>
    <property type="match status" value="1"/>
</dbReference>
<dbReference type="STRING" id="1432141.A0A015JX50"/>
<dbReference type="PANTHER" id="PTHR47052:SF3">
    <property type="entry name" value="INGRESSION PROTEIN 1"/>
    <property type="match status" value="1"/>
</dbReference>
<dbReference type="EMBL" id="JEMT01013242">
    <property type="protein sequence ID" value="EXX74102.1"/>
    <property type="molecule type" value="Genomic_DNA"/>
</dbReference>
<name>A0A015JX50_RHIIW</name>
<dbReference type="CDD" id="cd00030">
    <property type="entry name" value="C2"/>
    <property type="match status" value="1"/>
</dbReference>
<protein>
    <submittedName>
        <fullName evidence="2">Tcb1p</fullName>
    </submittedName>
</protein>
<dbReference type="SUPFAM" id="SSF49562">
    <property type="entry name" value="C2 domain (Calcium/lipid-binding domain, CaLB)"/>
    <property type="match status" value="1"/>
</dbReference>
<dbReference type="Proteomes" id="UP000022910">
    <property type="component" value="Unassembled WGS sequence"/>
</dbReference>
<accession>A0A015JX50</accession>
<dbReference type="InterPro" id="IPR035892">
    <property type="entry name" value="C2_domain_sf"/>
</dbReference>
<dbReference type="OMA" id="LWIDEDY"/>
<evidence type="ECO:0000259" key="1">
    <source>
        <dbReference type="PROSITE" id="PS50004"/>
    </source>
</evidence>
<dbReference type="SMART" id="SM00239">
    <property type="entry name" value="C2"/>
    <property type="match status" value="1"/>
</dbReference>
<dbReference type="Gene3D" id="2.60.40.150">
    <property type="entry name" value="C2 domain"/>
    <property type="match status" value="1"/>
</dbReference>
<dbReference type="InterPro" id="IPR052981">
    <property type="entry name" value="Ingression_C2_domain"/>
</dbReference>
<feature type="domain" description="C2" evidence="1">
    <location>
        <begin position="1"/>
        <end position="102"/>
    </location>
</feature>